<evidence type="ECO:0000256" key="2">
    <source>
        <dbReference type="ARBA" id="ARBA00021980"/>
    </source>
</evidence>
<dbReference type="EMBL" id="CP032489">
    <property type="protein sequence ID" value="AYD46924.1"/>
    <property type="molecule type" value="Genomic_DNA"/>
</dbReference>
<dbReference type="GO" id="GO:0005829">
    <property type="term" value="C:cytosol"/>
    <property type="evidence" value="ECO:0007669"/>
    <property type="project" value="TreeGrafter"/>
</dbReference>
<organism evidence="5 6">
    <name type="scientific">Arachidicoccus soli</name>
    <dbReference type="NCBI Taxonomy" id="2341117"/>
    <lineage>
        <taxon>Bacteria</taxon>
        <taxon>Pseudomonadati</taxon>
        <taxon>Bacteroidota</taxon>
        <taxon>Chitinophagia</taxon>
        <taxon>Chitinophagales</taxon>
        <taxon>Chitinophagaceae</taxon>
        <taxon>Arachidicoccus</taxon>
    </lineage>
</organism>
<gene>
    <name evidence="5" type="ORF">D6B99_04420</name>
</gene>
<evidence type="ECO:0000259" key="4">
    <source>
        <dbReference type="Pfam" id="PF01048"/>
    </source>
</evidence>
<dbReference type="Proteomes" id="UP000266118">
    <property type="component" value="Chromosome"/>
</dbReference>
<dbReference type="Gene3D" id="3.40.50.1580">
    <property type="entry name" value="Nucleoside phosphorylase domain"/>
    <property type="match status" value="1"/>
</dbReference>
<evidence type="ECO:0000313" key="5">
    <source>
        <dbReference type="EMBL" id="AYD46924.1"/>
    </source>
</evidence>
<comment type="catalytic activity">
    <reaction evidence="3">
        <text>uridine + phosphate = alpha-D-ribose 1-phosphate + uracil</text>
        <dbReference type="Rhea" id="RHEA:24388"/>
        <dbReference type="ChEBI" id="CHEBI:16704"/>
        <dbReference type="ChEBI" id="CHEBI:17568"/>
        <dbReference type="ChEBI" id="CHEBI:43474"/>
        <dbReference type="ChEBI" id="CHEBI:57720"/>
        <dbReference type="EC" id="2.4.2.3"/>
    </reaction>
</comment>
<dbReference type="Pfam" id="PF01048">
    <property type="entry name" value="PNP_UDP_1"/>
    <property type="match status" value="1"/>
</dbReference>
<dbReference type="PANTHER" id="PTHR43691">
    <property type="entry name" value="URIDINE PHOSPHORYLASE"/>
    <property type="match status" value="1"/>
</dbReference>
<evidence type="ECO:0000313" key="6">
    <source>
        <dbReference type="Proteomes" id="UP000266118"/>
    </source>
</evidence>
<evidence type="ECO:0000256" key="3">
    <source>
        <dbReference type="ARBA" id="ARBA00048447"/>
    </source>
</evidence>
<dbReference type="RefSeq" id="WP_119985493.1">
    <property type="nucleotide sequence ID" value="NZ_CP032489.1"/>
</dbReference>
<dbReference type="GO" id="GO:0004850">
    <property type="term" value="F:uridine phosphorylase activity"/>
    <property type="evidence" value="ECO:0007669"/>
    <property type="project" value="UniProtKB-EC"/>
</dbReference>
<name>A0A386HNL6_9BACT</name>
<dbReference type="GO" id="GO:0009116">
    <property type="term" value="P:nucleoside metabolic process"/>
    <property type="evidence" value="ECO:0007669"/>
    <property type="project" value="InterPro"/>
</dbReference>
<dbReference type="PANTHER" id="PTHR43691:SF11">
    <property type="entry name" value="FI09636P-RELATED"/>
    <property type="match status" value="1"/>
</dbReference>
<dbReference type="AlphaFoldDB" id="A0A386HNL6"/>
<dbReference type="InterPro" id="IPR000845">
    <property type="entry name" value="Nucleoside_phosphorylase_d"/>
</dbReference>
<sequence length="292" mass="32640">MKNIIPESELIINDRGAIYHLNVKPEELASTIITVGDPDRVKEISKYFDQIEFIQNHREFVTHTGFIGKKRISVVSTGIGPDNIDIVLNELDALVNIDFSSRTIKPQLNSLNIIRIGTCGSLQEDIPVDTAIVSTHGLGIDNLLNYYLQENNEEERELIQQFMQQTQIDHQFSKPYINAAGTTLLKNFVDGFHHGITVTCPGFYGPQGRVLRLGLQYPNFIDMLTHFTYGSYRIGNFEMETSAIYGLGKLLGHQCLSISAVVANRVSHTFSKDGKVAVENTIKKALSIISNI</sequence>
<dbReference type="KEGG" id="ark:D6B99_04420"/>
<dbReference type="EC" id="2.4.2.3" evidence="1"/>
<reference evidence="5 6" key="1">
    <citation type="submission" date="2018-09" db="EMBL/GenBank/DDBJ databases">
        <title>Arachidicoccus sp. nov., a bacterium isolated from soil.</title>
        <authorList>
            <person name="Weon H.-Y."/>
            <person name="Kwon S.-W."/>
            <person name="Lee S.A."/>
        </authorList>
    </citation>
    <scope>NUCLEOTIDE SEQUENCE [LARGE SCALE GENOMIC DNA]</scope>
    <source>
        <strain evidence="5 6">KIS59-12</strain>
    </source>
</reference>
<dbReference type="OrthoDB" id="9772602at2"/>
<keyword evidence="6" id="KW-1185">Reference proteome</keyword>
<evidence type="ECO:0000256" key="1">
    <source>
        <dbReference type="ARBA" id="ARBA00011888"/>
    </source>
</evidence>
<accession>A0A386HNL6</accession>
<dbReference type="SUPFAM" id="SSF53167">
    <property type="entry name" value="Purine and uridine phosphorylases"/>
    <property type="match status" value="1"/>
</dbReference>
<proteinExistence type="predicted"/>
<feature type="domain" description="Nucleoside phosphorylase" evidence="4">
    <location>
        <begin position="32"/>
        <end position="283"/>
    </location>
</feature>
<dbReference type="CDD" id="cd00436">
    <property type="entry name" value="UP_TbUP-like"/>
    <property type="match status" value="1"/>
</dbReference>
<protein>
    <recommendedName>
        <fullName evidence="2">Uridine phosphorylase</fullName>
        <ecNumber evidence="1">2.4.2.3</ecNumber>
    </recommendedName>
</protein>
<dbReference type="InterPro" id="IPR035994">
    <property type="entry name" value="Nucleoside_phosphorylase_sf"/>
</dbReference>